<gene>
    <name evidence="1" type="ORF">HGB44_06415</name>
</gene>
<sequence>MTAVPEPRREPRTVFEVREVESREALHAWARAHGVRVRYLGSTWQHEEVYGAQQGTRVRVCRTPWEHRRLHPVVWRSPLEALPPDKLPSIPRQRTP</sequence>
<reference evidence="1 2" key="1">
    <citation type="submission" date="2020-04" db="EMBL/GenBank/DDBJ databases">
        <title>MicrobeNet Type strains.</title>
        <authorList>
            <person name="Nicholson A.C."/>
        </authorList>
    </citation>
    <scope>NUCLEOTIDE SEQUENCE [LARGE SCALE GENOMIC DNA]</scope>
    <source>
        <strain evidence="1 2">ATCC 23612</strain>
    </source>
</reference>
<organism evidence="1 2">
    <name type="scientific">Nocardiopsis alborubida</name>
    <dbReference type="NCBI Taxonomy" id="146802"/>
    <lineage>
        <taxon>Bacteria</taxon>
        <taxon>Bacillati</taxon>
        <taxon>Actinomycetota</taxon>
        <taxon>Actinomycetes</taxon>
        <taxon>Streptosporangiales</taxon>
        <taxon>Nocardiopsidaceae</taxon>
        <taxon>Nocardiopsis</taxon>
    </lineage>
</organism>
<protein>
    <submittedName>
        <fullName evidence="1">Uncharacterized protein</fullName>
    </submittedName>
</protein>
<evidence type="ECO:0000313" key="2">
    <source>
        <dbReference type="Proteomes" id="UP000553209"/>
    </source>
</evidence>
<proteinExistence type="predicted"/>
<accession>A0A7X6MAN9</accession>
<dbReference type="EMBL" id="JAAXPG010000004">
    <property type="protein sequence ID" value="NKY97307.1"/>
    <property type="molecule type" value="Genomic_DNA"/>
</dbReference>
<dbReference type="AlphaFoldDB" id="A0A7X6MAN9"/>
<name>A0A7X6MAN9_9ACTN</name>
<dbReference type="Proteomes" id="UP000553209">
    <property type="component" value="Unassembled WGS sequence"/>
</dbReference>
<comment type="caution">
    <text evidence="1">The sequence shown here is derived from an EMBL/GenBank/DDBJ whole genome shotgun (WGS) entry which is preliminary data.</text>
</comment>
<keyword evidence="2" id="KW-1185">Reference proteome</keyword>
<dbReference type="RefSeq" id="WP_061082164.1">
    <property type="nucleotide sequence ID" value="NZ_JAAXPG010000004.1"/>
</dbReference>
<evidence type="ECO:0000313" key="1">
    <source>
        <dbReference type="EMBL" id="NKY97307.1"/>
    </source>
</evidence>